<name>A0A067MFI4_BOTB1</name>
<evidence type="ECO:0000256" key="1">
    <source>
        <dbReference type="SAM" id="MobiDB-lite"/>
    </source>
</evidence>
<evidence type="ECO:0000313" key="2">
    <source>
        <dbReference type="EMBL" id="KDQ13450.1"/>
    </source>
</evidence>
<evidence type="ECO:0000313" key="3">
    <source>
        <dbReference type="Proteomes" id="UP000027195"/>
    </source>
</evidence>
<organism evidence="2 3">
    <name type="scientific">Botryobasidium botryosum (strain FD-172 SS1)</name>
    <dbReference type="NCBI Taxonomy" id="930990"/>
    <lineage>
        <taxon>Eukaryota</taxon>
        <taxon>Fungi</taxon>
        <taxon>Dikarya</taxon>
        <taxon>Basidiomycota</taxon>
        <taxon>Agaricomycotina</taxon>
        <taxon>Agaricomycetes</taxon>
        <taxon>Cantharellales</taxon>
        <taxon>Botryobasidiaceae</taxon>
        <taxon>Botryobasidium</taxon>
    </lineage>
</organism>
<protein>
    <submittedName>
        <fullName evidence="2">Uncharacterized protein</fullName>
    </submittedName>
</protein>
<dbReference type="HOGENOM" id="CLU_1343043_0_0_1"/>
<feature type="compositionally biased region" description="Polar residues" evidence="1">
    <location>
        <begin position="167"/>
        <end position="176"/>
    </location>
</feature>
<dbReference type="EMBL" id="KL198043">
    <property type="protein sequence ID" value="KDQ13450.1"/>
    <property type="molecule type" value="Genomic_DNA"/>
</dbReference>
<proteinExistence type="predicted"/>
<sequence length="204" mass="22429">MHTSWPALILSYPPFCVYIPTDADPIRLQHNVHVAGATPQTPPAQGCPSSPRAQNGSYPPLCAYTPADVVPVHQRLNPHNTVTGFTFSTPDAPDADELDELNTVHPPWVPMPEATLRELEMVLARTCSDLAATHATRAVTSEEAASLEAEVESERAAKVARDMFSKQRMSQIGKKQTSTDDVDNLIEKAEHCRRRVKGKAGRRR</sequence>
<keyword evidence="3" id="KW-1185">Reference proteome</keyword>
<dbReference type="Proteomes" id="UP000027195">
    <property type="component" value="Unassembled WGS sequence"/>
</dbReference>
<feature type="region of interest" description="Disordered" evidence="1">
    <location>
        <begin position="158"/>
        <end position="186"/>
    </location>
</feature>
<reference evidence="3" key="1">
    <citation type="journal article" date="2014" name="Proc. Natl. Acad. Sci. U.S.A.">
        <title>Extensive sampling of basidiomycete genomes demonstrates inadequacy of the white-rot/brown-rot paradigm for wood decay fungi.</title>
        <authorList>
            <person name="Riley R."/>
            <person name="Salamov A.A."/>
            <person name="Brown D.W."/>
            <person name="Nagy L.G."/>
            <person name="Floudas D."/>
            <person name="Held B.W."/>
            <person name="Levasseur A."/>
            <person name="Lombard V."/>
            <person name="Morin E."/>
            <person name="Otillar R."/>
            <person name="Lindquist E.A."/>
            <person name="Sun H."/>
            <person name="LaButti K.M."/>
            <person name="Schmutz J."/>
            <person name="Jabbour D."/>
            <person name="Luo H."/>
            <person name="Baker S.E."/>
            <person name="Pisabarro A.G."/>
            <person name="Walton J.D."/>
            <person name="Blanchette R.A."/>
            <person name="Henrissat B."/>
            <person name="Martin F."/>
            <person name="Cullen D."/>
            <person name="Hibbett D.S."/>
            <person name="Grigoriev I.V."/>
        </authorList>
    </citation>
    <scope>NUCLEOTIDE SEQUENCE [LARGE SCALE GENOMIC DNA]</scope>
    <source>
        <strain evidence="3">FD-172 SS1</strain>
    </source>
</reference>
<gene>
    <name evidence="2" type="ORF">BOTBODRAFT_368156</name>
</gene>
<accession>A0A067MFI4</accession>
<dbReference type="AlphaFoldDB" id="A0A067MFI4"/>
<dbReference type="InParanoid" id="A0A067MFI4"/>